<evidence type="ECO:0000256" key="4">
    <source>
        <dbReference type="ARBA" id="ARBA00023128"/>
    </source>
</evidence>
<dbReference type="GeneID" id="28726246"/>
<feature type="domain" description="Prokaryotic-type class I peptide chain release factors" evidence="6">
    <location>
        <begin position="44"/>
        <end position="161"/>
    </location>
</feature>
<dbReference type="InterPro" id="IPR045853">
    <property type="entry name" value="Pep_chain_release_fac_I_sf"/>
</dbReference>
<dbReference type="GO" id="GO:0005739">
    <property type="term" value="C:mitochondrion"/>
    <property type="evidence" value="ECO:0007669"/>
    <property type="project" value="UniProtKB-SubCell"/>
</dbReference>
<dbReference type="OrthoDB" id="277888at2759"/>
<evidence type="ECO:0000313" key="8">
    <source>
        <dbReference type="Proteomes" id="UP000243052"/>
    </source>
</evidence>
<name>A0A0X8HWU6_9SACH</name>
<evidence type="ECO:0000256" key="3">
    <source>
        <dbReference type="ARBA" id="ARBA00022946"/>
    </source>
</evidence>
<evidence type="ECO:0000256" key="2">
    <source>
        <dbReference type="ARBA" id="ARBA00010835"/>
    </source>
</evidence>
<dbReference type="PANTHER" id="PTHR46203">
    <property type="entry name" value="PROBABLE PEPTIDE CHAIN RELEASE FACTOR C12ORF65"/>
    <property type="match status" value="1"/>
</dbReference>
<dbReference type="PANTHER" id="PTHR46203:SF1">
    <property type="entry name" value="MITOCHONDRIAL TRANSLATION RELEASE FACTOR IN RESCUE"/>
    <property type="match status" value="1"/>
</dbReference>
<comment type="similarity">
    <text evidence="2">Belongs to the prokaryotic/mitochondrial release factor family.</text>
</comment>
<keyword evidence="4" id="KW-0496">Mitochondrion</keyword>
<accession>A0A0X8HWU6</accession>
<feature type="compositionally biased region" description="Basic and acidic residues" evidence="5">
    <location>
        <begin position="146"/>
        <end position="159"/>
    </location>
</feature>
<dbReference type="InterPro" id="IPR052405">
    <property type="entry name" value="Mito_Transl_Release_Factor"/>
</dbReference>
<dbReference type="InterPro" id="IPR000352">
    <property type="entry name" value="Pep_chain_release_fac_I"/>
</dbReference>
<evidence type="ECO:0000256" key="5">
    <source>
        <dbReference type="SAM" id="MobiDB-lite"/>
    </source>
</evidence>
<dbReference type="Proteomes" id="UP000243052">
    <property type="component" value="Chromosome viii"/>
</dbReference>
<dbReference type="RefSeq" id="XP_017989876.1">
    <property type="nucleotide sequence ID" value="XM_018134387.1"/>
</dbReference>
<dbReference type="SUPFAM" id="SSF75620">
    <property type="entry name" value="Release factor"/>
    <property type="match status" value="1"/>
</dbReference>
<feature type="compositionally biased region" description="Basic residues" evidence="5">
    <location>
        <begin position="126"/>
        <end position="139"/>
    </location>
</feature>
<evidence type="ECO:0000256" key="1">
    <source>
        <dbReference type="ARBA" id="ARBA00004173"/>
    </source>
</evidence>
<dbReference type="FunFam" id="3.30.160.20:FF:000065">
    <property type="entry name" value="Peptidyl-tRNA hydrolase domain protein"/>
    <property type="match status" value="1"/>
</dbReference>
<dbReference type="EMBL" id="CP014248">
    <property type="protein sequence ID" value="AMD22880.1"/>
    <property type="molecule type" value="Genomic_DNA"/>
</dbReference>
<keyword evidence="3" id="KW-0809">Transit peptide</keyword>
<sequence length="178" mass="20250">MLRFLHSMPSACHLNLRCFHLTCATFIKRTKLPPRPKWTPELENEVQEKFLHGGSGAGGQKINKCNSKVQLQHIPSGLIVECQETRSREQNRHIARKKLAHKIAIWKNGGNPIERDVALVELARKSKQAKTRKSRGKHRQIQENILAEKRKQDEEDKKLIKQLLSGESGDTGAHNSSL</sequence>
<evidence type="ECO:0000313" key="7">
    <source>
        <dbReference type="EMBL" id="AMD22880.1"/>
    </source>
</evidence>
<dbReference type="Gene3D" id="3.30.160.20">
    <property type="match status" value="1"/>
</dbReference>
<organism evidence="7 8">
    <name type="scientific">Eremothecium sinecaudum</name>
    <dbReference type="NCBI Taxonomy" id="45286"/>
    <lineage>
        <taxon>Eukaryota</taxon>
        <taxon>Fungi</taxon>
        <taxon>Dikarya</taxon>
        <taxon>Ascomycota</taxon>
        <taxon>Saccharomycotina</taxon>
        <taxon>Saccharomycetes</taxon>
        <taxon>Saccharomycetales</taxon>
        <taxon>Saccharomycetaceae</taxon>
        <taxon>Eremothecium</taxon>
    </lineage>
</organism>
<dbReference type="Pfam" id="PF00472">
    <property type="entry name" value="RF-1"/>
    <property type="match status" value="1"/>
</dbReference>
<keyword evidence="8" id="KW-1185">Reference proteome</keyword>
<dbReference type="GO" id="GO:0003747">
    <property type="term" value="F:translation release factor activity"/>
    <property type="evidence" value="ECO:0007669"/>
    <property type="project" value="InterPro"/>
</dbReference>
<feature type="region of interest" description="Disordered" evidence="5">
    <location>
        <begin position="126"/>
        <end position="178"/>
    </location>
</feature>
<gene>
    <name evidence="7" type="ORF">AW171_hschr84940</name>
</gene>
<dbReference type="AlphaFoldDB" id="A0A0X8HWU6"/>
<reference evidence="7 8" key="1">
    <citation type="submission" date="2016-01" db="EMBL/GenBank/DDBJ databases">
        <title>Genome sequence of the yeast Holleya sinecauda.</title>
        <authorList>
            <person name="Dietrich F.S."/>
        </authorList>
    </citation>
    <scope>NUCLEOTIDE SEQUENCE [LARGE SCALE GENOMIC DNA]</scope>
    <source>
        <strain evidence="7 8">ATCC 58844</strain>
    </source>
</reference>
<dbReference type="GO" id="GO:0032543">
    <property type="term" value="P:mitochondrial translation"/>
    <property type="evidence" value="ECO:0007669"/>
    <property type="project" value="UniProtKB-ARBA"/>
</dbReference>
<dbReference type="STRING" id="45286.A0A0X8HWU6"/>
<protein>
    <submittedName>
        <fullName evidence="7">HHR111Cp</fullName>
    </submittedName>
</protein>
<evidence type="ECO:0000259" key="6">
    <source>
        <dbReference type="Pfam" id="PF00472"/>
    </source>
</evidence>
<proteinExistence type="inferred from homology"/>
<comment type="subcellular location">
    <subcellularLocation>
        <location evidence="1">Mitochondrion</location>
    </subcellularLocation>
</comment>